<accession>I3SWE2</accession>
<protein>
    <submittedName>
        <fullName evidence="1">Uncharacterized protein</fullName>
    </submittedName>
</protein>
<name>I3SWE2_LOTJA</name>
<dbReference type="AlphaFoldDB" id="I3SWE2"/>
<evidence type="ECO:0000313" key="1">
    <source>
        <dbReference type="EMBL" id="AFK44584.1"/>
    </source>
</evidence>
<reference evidence="1" key="1">
    <citation type="submission" date="2012-05" db="EMBL/GenBank/DDBJ databases">
        <authorList>
            <person name="Krishnakumar V."/>
            <person name="Cheung F."/>
            <person name="Xiao Y."/>
            <person name="Chan A."/>
            <person name="Moskal W.A."/>
            <person name="Town C.D."/>
        </authorList>
    </citation>
    <scope>NUCLEOTIDE SEQUENCE</scope>
</reference>
<proteinExistence type="evidence at transcript level"/>
<organism evidence="1">
    <name type="scientific">Lotus japonicus</name>
    <name type="common">Lotus corniculatus var. japonicus</name>
    <dbReference type="NCBI Taxonomy" id="34305"/>
    <lineage>
        <taxon>Eukaryota</taxon>
        <taxon>Viridiplantae</taxon>
        <taxon>Streptophyta</taxon>
        <taxon>Embryophyta</taxon>
        <taxon>Tracheophyta</taxon>
        <taxon>Spermatophyta</taxon>
        <taxon>Magnoliopsida</taxon>
        <taxon>eudicotyledons</taxon>
        <taxon>Gunneridae</taxon>
        <taxon>Pentapetalae</taxon>
        <taxon>rosids</taxon>
        <taxon>fabids</taxon>
        <taxon>Fabales</taxon>
        <taxon>Fabaceae</taxon>
        <taxon>Papilionoideae</taxon>
        <taxon>50 kb inversion clade</taxon>
        <taxon>NPAAA clade</taxon>
        <taxon>Hologalegina</taxon>
        <taxon>robinioid clade</taxon>
        <taxon>Loteae</taxon>
        <taxon>Lotus</taxon>
    </lineage>
</organism>
<dbReference type="EMBL" id="BT144790">
    <property type="protein sequence ID" value="AFK44584.1"/>
    <property type="molecule type" value="mRNA"/>
</dbReference>
<sequence>MIIGNTHNWKLLLRPTPSAIHPLNRDPIKAPPKHILTTRPSAIVFPLKPRSTEMLSKVSLTTPIW</sequence>